<reference evidence="4" key="1">
    <citation type="submission" date="2017-04" db="EMBL/GenBank/DDBJ databases">
        <title>Plasmodium gonderi genome.</title>
        <authorList>
            <person name="Arisue N."/>
            <person name="Honma H."/>
            <person name="Kawai S."/>
            <person name="Tougan T."/>
            <person name="Tanabe K."/>
            <person name="Horii T."/>
        </authorList>
    </citation>
    <scope>NUCLEOTIDE SEQUENCE [LARGE SCALE GENOMIC DNA]</scope>
    <source>
        <strain evidence="4">ATCC 30045</strain>
    </source>
</reference>
<dbReference type="EMBL" id="BDQF01000013">
    <property type="protein sequence ID" value="GAW82181.1"/>
    <property type="molecule type" value="Genomic_DNA"/>
</dbReference>
<dbReference type="OMA" id="NYYLKFC"/>
<organism evidence="3 4">
    <name type="scientific">Plasmodium gonderi</name>
    <dbReference type="NCBI Taxonomy" id="77519"/>
    <lineage>
        <taxon>Eukaryota</taxon>
        <taxon>Sar</taxon>
        <taxon>Alveolata</taxon>
        <taxon>Apicomplexa</taxon>
        <taxon>Aconoidasida</taxon>
        <taxon>Haemosporida</taxon>
        <taxon>Plasmodiidae</taxon>
        <taxon>Plasmodium</taxon>
        <taxon>Plasmodium (Plasmodium)</taxon>
    </lineage>
</organism>
<dbReference type="AlphaFoldDB" id="A0A1Y1JI45"/>
<dbReference type="Proteomes" id="UP000195521">
    <property type="component" value="Unassembled WGS sequence"/>
</dbReference>
<evidence type="ECO:0000313" key="4">
    <source>
        <dbReference type="Proteomes" id="UP000195521"/>
    </source>
</evidence>
<feature type="chain" id="PRO_5012033405" evidence="1">
    <location>
        <begin position="24"/>
        <end position="546"/>
    </location>
</feature>
<protein>
    <submittedName>
        <fullName evidence="3">CPW-WPC family protein</fullName>
    </submittedName>
</protein>
<comment type="caution">
    <text evidence="3">The sequence shown here is derived from an EMBL/GenBank/DDBJ whole genome shotgun (WGS) entry which is preliminary data.</text>
</comment>
<keyword evidence="4" id="KW-1185">Reference proteome</keyword>
<feature type="domain" description="CPW-WPC" evidence="2">
    <location>
        <begin position="256"/>
        <end position="316"/>
    </location>
</feature>
<evidence type="ECO:0000256" key="1">
    <source>
        <dbReference type="SAM" id="SignalP"/>
    </source>
</evidence>
<dbReference type="SMART" id="SM01099">
    <property type="entry name" value="CPW_WPC"/>
    <property type="match status" value="5"/>
</dbReference>
<feature type="domain" description="CPW-WPC" evidence="2">
    <location>
        <begin position="449"/>
        <end position="510"/>
    </location>
</feature>
<dbReference type="NCBIfam" id="TIGR01492">
    <property type="entry name" value="CPW_WPC"/>
    <property type="match status" value="5"/>
</dbReference>
<dbReference type="RefSeq" id="XP_028544770.1">
    <property type="nucleotide sequence ID" value="XM_028688969.1"/>
</dbReference>
<name>A0A1Y1JI45_PLAGO</name>
<accession>A0A1Y1JI45</accession>
<proteinExistence type="predicted"/>
<feature type="signal peptide" evidence="1">
    <location>
        <begin position="1"/>
        <end position="23"/>
    </location>
</feature>
<feature type="domain" description="CPW-WPC" evidence="2">
    <location>
        <begin position="194"/>
        <end position="253"/>
    </location>
</feature>
<evidence type="ECO:0000313" key="3">
    <source>
        <dbReference type="EMBL" id="GAW82181.1"/>
    </source>
</evidence>
<feature type="domain" description="CPW-WPC" evidence="2">
    <location>
        <begin position="320"/>
        <end position="378"/>
    </location>
</feature>
<keyword evidence="1" id="KW-0732">Signal</keyword>
<dbReference type="OrthoDB" id="368768at2759"/>
<dbReference type="InterPro" id="IPR006387">
    <property type="entry name" value="CPW_WPC_dom"/>
</dbReference>
<gene>
    <name evidence="3" type="ORF">PGO_121770</name>
</gene>
<evidence type="ECO:0000259" key="2">
    <source>
        <dbReference type="SMART" id="SM01099"/>
    </source>
</evidence>
<feature type="domain" description="CPW-WPC" evidence="2">
    <location>
        <begin position="385"/>
        <end position="445"/>
    </location>
</feature>
<sequence>MKHTNILSFLFCLSIGEYVCTNAAFNNKKTFFTFSGDSNLNTSNGGDINSNELLNESGNNENGNMKIHKIVKKEKSKMADASNESVKDSVDKASEAIKKEYKLKDLPASGLSEEDEEEAREDSEFLSNDLEEAAQNFSSYDEQNNPETETDEKNVKKYQAEVINTMNHDTVYEKFDTRELEKIEQAMEDSDKICLQDFSLPCPLEFFRTSSGCVPLDSYKGPCRKVQDKLMYLYDNQKESWGEICDAIWPCQPQECPHGTDYGAVCPINWIDIGKGICKSLEENEKCNKNINFSNISIDEKKKMESDCGIRWRCKSAIFETNFDSVCPLNWEKIGESRCKAPINYDGPCPRVANLKKYNSHEHKKMVEIACLVNWPYTLTVNQYQRDYSVPCPIGWSLMDNGFCLAPENYKKNDKCNDVIYFGAMNSQQKESYSNACQVDFPFKERNGCMRNYSYACPLGWVPSEKNGFCKSPINYKSSICKKYAKFENISDSQKNYFLNVCSIDWPCEGEIQNSMIYTQIPVAYATKQKEKSHRGPVDSTTGAII</sequence>
<dbReference type="Pfam" id="PF09717">
    <property type="entry name" value="CPW_WPC"/>
    <property type="match status" value="5"/>
</dbReference>
<dbReference type="GeneID" id="39748917"/>